<dbReference type="PROSITE" id="PS50104">
    <property type="entry name" value="TIR"/>
    <property type="match status" value="1"/>
</dbReference>
<dbReference type="InterPro" id="IPR003591">
    <property type="entry name" value="Leu-rich_rpt_typical-subtyp"/>
</dbReference>
<reference evidence="18" key="1">
    <citation type="journal article" date="2013" name="Nat. Genet.">
        <title>The draft genomes of soft-shell turtle and green sea turtle yield insights into the development and evolution of the turtle-specific body plan.</title>
        <authorList>
            <person name="Wang Z."/>
            <person name="Pascual-Anaya J."/>
            <person name="Zadissa A."/>
            <person name="Li W."/>
            <person name="Niimura Y."/>
            <person name="Huang Z."/>
            <person name="Li C."/>
            <person name="White S."/>
            <person name="Xiong Z."/>
            <person name="Fang D."/>
            <person name="Wang B."/>
            <person name="Ming Y."/>
            <person name="Chen Y."/>
            <person name="Zheng Y."/>
            <person name="Kuraku S."/>
            <person name="Pignatelli M."/>
            <person name="Herrero J."/>
            <person name="Beal K."/>
            <person name="Nozawa M."/>
            <person name="Li Q."/>
            <person name="Wang J."/>
            <person name="Zhang H."/>
            <person name="Yu L."/>
            <person name="Shigenobu S."/>
            <person name="Wang J."/>
            <person name="Liu J."/>
            <person name="Flicek P."/>
            <person name="Searle S."/>
            <person name="Wang J."/>
            <person name="Kuratani S."/>
            <person name="Yin Y."/>
            <person name="Aken B."/>
            <person name="Zhang G."/>
            <person name="Irie N."/>
        </authorList>
    </citation>
    <scope>NUCLEOTIDE SEQUENCE [LARGE SCALE GENOMIC DNA]</scope>
</reference>
<evidence type="ECO:0000256" key="7">
    <source>
        <dbReference type="ARBA" id="ARBA00022737"/>
    </source>
</evidence>
<dbReference type="PANTHER" id="PTHR24365">
    <property type="entry name" value="TOLL-LIKE RECEPTOR"/>
    <property type="match status" value="1"/>
</dbReference>
<dbReference type="AlphaFoldDB" id="M7BX39"/>
<dbReference type="InterPro" id="IPR000157">
    <property type="entry name" value="TIR_dom"/>
</dbReference>
<dbReference type="FunFam" id="3.80.10.10:FF:000770">
    <property type="entry name" value="Uncharacterized protein"/>
    <property type="match status" value="1"/>
</dbReference>
<dbReference type="GO" id="GO:0045087">
    <property type="term" value="P:innate immune response"/>
    <property type="evidence" value="ECO:0007669"/>
    <property type="project" value="UniProtKB-KW"/>
</dbReference>
<dbReference type="Gene3D" id="3.80.10.10">
    <property type="entry name" value="Ribonuclease Inhibitor"/>
    <property type="match status" value="5"/>
</dbReference>
<evidence type="ECO:0000256" key="4">
    <source>
        <dbReference type="ARBA" id="ARBA00022614"/>
    </source>
</evidence>
<evidence type="ECO:0000256" key="11">
    <source>
        <dbReference type="ARBA" id="ARBA00023170"/>
    </source>
</evidence>
<dbReference type="SUPFAM" id="SSF52058">
    <property type="entry name" value="L domain-like"/>
    <property type="match status" value="2"/>
</dbReference>
<keyword evidence="5 14" id="KW-0812">Transmembrane</keyword>
<evidence type="ECO:0000256" key="10">
    <source>
        <dbReference type="ARBA" id="ARBA00023136"/>
    </source>
</evidence>
<dbReference type="Pfam" id="PF01582">
    <property type="entry name" value="TIR"/>
    <property type="match status" value="1"/>
</dbReference>
<feature type="chain" id="PRO_5004080466" evidence="15">
    <location>
        <begin position="21"/>
        <end position="1021"/>
    </location>
</feature>
<dbReference type="Gene3D" id="3.40.50.10140">
    <property type="entry name" value="Toll/interleukin-1 receptor homology (TIR) domain"/>
    <property type="match status" value="1"/>
</dbReference>
<dbReference type="InterPro" id="IPR035897">
    <property type="entry name" value="Toll_tir_struct_dom_sf"/>
</dbReference>
<dbReference type="Pfam" id="PF13855">
    <property type="entry name" value="LRR_8"/>
    <property type="match status" value="6"/>
</dbReference>
<dbReference type="FunFam" id="3.40.50.10140:FF:000001">
    <property type="entry name" value="Toll-like receptor 2"/>
    <property type="match status" value="1"/>
</dbReference>
<evidence type="ECO:0000256" key="14">
    <source>
        <dbReference type="SAM" id="Phobius"/>
    </source>
</evidence>
<keyword evidence="9 14" id="KW-1133">Transmembrane helix</keyword>
<evidence type="ECO:0000313" key="17">
    <source>
        <dbReference type="EMBL" id="EMP41769.1"/>
    </source>
</evidence>
<feature type="signal peptide" evidence="15">
    <location>
        <begin position="1"/>
        <end position="20"/>
    </location>
</feature>
<evidence type="ECO:0000256" key="13">
    <source>
        <dbReference type="ARBA" id="ARBA00023198"/>
    </source>
</evidence>
<dbReference type="PROSITE" id="PS51450">
    <property type="entry name" value="LRR"/>
    <property type="match status" value="7"/>
</dbReference>
<evidence type="ECO:0000256" key="6">
    <source>
        <dbReference type="ARBA" id="ARBA00022729"/>
    </source>
</evidence>
<keyword evidence="13" id="KW-0395">Inflammatory response</keyword>
<dbReference type="SMART" id="SM00365">
    <property type="entry name" value="LRR_SD22"/>
    <property type="match status" value="7"/>
</dbReference>
<dbReference type="InterPro" id="IPR032675">
    <property type="entry name" value="LRR_dom_sf"/>
</dbReference>
<feature type="transmembrane region" description="Helical" evidence="14">
    <location>
        <begin position="798"/>
        <end position="820"/>
    </location>
</feature>
<name>M7BX39_CHEMY</name>
<accession>M7BX39</accession>
<evidence type="ECO:0000256" key="2">
    <source>
        <dbReference type="ARBA" id="ARBA00009634"/>
    </source>
</evidence>
<dbReference type="SMART" id="SM00369">
    <property type="entry name" value="LRR_TYP"/>
    <property type="match status" value="18"/>
</dbReference>
<dbReference type="GO" id="GO:0005886">
    <property type="term" value="C:plasma membrane"/>
    <property type="evidence" value="ECO:0007669"/>
    <property type="project" value="TreeGrafter"/>
</dbReference>
<organism evidence="17 18">
    <name type="scientific">Chelonia mydas</name>
    <name type="common">Green sea-turtle</name>
    <name type="synonym">Chelonia agassizi</name>
    <dbReference type="NCBI Taxonomy" id="8469"/>
    <lineage>
        <taxon>Eukaryota</taxon>
        <taxon>Metazoa</taxon>
        <taxon>Chordata</taxon>
        <taxon>Craniata</taxon>
        <taxon>Vertebrata</taxon>
        <taxon>Euteleostomi</taxon>
        <taxon>Archelosauria</taxon>
        <taxon>Testudinata</taxon>
        <taxon>Testudines</taxon>
        <taxon>Cryptodira</taxon>
        <taxon>Durocryptodira</taxon>
        <taxon>Americhelydia</taxon>
        <taxon>Chelonioidea</taxon>
        <taxon>Cheloniidae</taxon>
        <taxon>Chelonia</taxon>
    </lineage>
</organism>
<keyword evidence="18" id="KW-1185">Reference proteome</keyword>
<keyword evidence="10 14" id="KW-0472">Membrane</keyword>
<evidence type="ECO:0000313" key="18">
    <source>
        <dbReference type="Proteomes" id="UP000031443"/>
    </source>
</evidence>
<dbReference type="GO" id="GO:0002224">
    <property type="term" value="P:toll-like receptor signaling pathway"/>
    <property type="evidence" value="ECO:0007669"/>
    <property type="project" value="TreeGrafter"/>
</dbReference>
<evidence type="ECO:0000256" key="15">
    <source>
        <dbReference type="SAM" id="SignalP"/>
    </source>
</evidence>
<keyword evidence="3" id="KW-0399">Innate immunity</keyword>
<keyword evidence="8" id="KW-0391">Immunity</keyword>
<sequence length="1021" mass="116125">MGPVFPLLASLLLLMPGASAYGFRNCIQSMEDPHSFRCIQRFLKDIISAVGDLPPDATFVNVSHNSICRLPPASFRHLPQLQQLQLVCNHLETIEDGAFENLSALDTLNLSDNRLAKLSKGAFQGLGNLTHLSLRNNPLSTIHPHALQPLGNLRTLDLYSCRLVSFADVACSLQGLTRLQVLNLSCNSLRSLNSSCPLPPSLSTLHLCNNSLQAVDGGGPQLLRHIRSLDLSYNNISNVTSFAGAELQNLSYLLLKGNPLDVFHLLNVSSLQPRSLDYSGLHLGNEGVSKVCQRLGNHQLKHLLLQSNNIRELRNVSFSLCPPVRTLDLSWNKLKWLDCVDKWQHSPLESLVVEHNLSDPPPHLPKLLVFGGIAVHQLPLQSHPLSQILGIQIRPQSAHPPPQHQHHLLPAQTCPEGALQPHRAAAGFPTCQNSSFLEALQFISFRYNRILSVKYWAFRYAPNLRILHLNINTISYLHKHALKGLYNLTELRLDNNLLTDLYEASFTNLGRLRTLNLRNNRISILFPCVFRHLSLLRILDLGGNNIRHLTSRSFSGLCSLSKLYLDGNRIKEISSDIFHLVQATLEVLDLTGNKLQYITKTQHKSPPFRHLHKLYDLKLQAQQPYGMKIIPAKFFQGLAALRSLYLSENKLLSISPDAFDDLAQLQYLSLADSSNGMQDLPPGIFKNLSRLQKLNLENMGLHSLTLEVFGNLSNLTSLLLAKNQLQTVNVSVANALGLLRYLDLRKCPLSCTCENLWFQNWLANKWVQVVYLYNYSCDSRQQLGYVYSFDTHVCFLDVGLYLFSVTAPALLLLMLLPLIYHRAYWRLKYHFYILRSWVNDRWRRQDGEHFQYDAFISYNSADEGWVLEQLVPSLESSQGSFRLCLHHRDFELGKSIVDNIVDSIYNSRKTVCVISRSYLQSEWCSLEIQLASYRLFEELKDVLVMVLLEAIPDRELSAYHRMRKVMLKKTYISWPLEPAAQRLFWTKLRKALKGSYVEEEEELYPFDEEDKPLLESTSQLG</sequence>
<comment type="similarity">
    <text evidence="2">Belongs to the Toll-like receptor family.</text>
</comment>
<dbReference type="STRING" id="8469.M7BX39"/>
<dbReference type="SUPFAM" id="SSF52200">
    <property type="entry name" value="Toll/Interleukin receptor TIR domain"/>
    <property type="match status" value="1"/>
</dbReference>
<evidence type="ECO:0000256" key="12">
    <source>
        <dbReference type="ARBA" id="ARBA00023180"/>
    </source>
</evidence>
<proteinExistence type="inferred from homology"/>
<comment type="subcellular location">
    <subcellularLocation>
        <location evidence="1">Membrane</location>
        <topology evidence="1">Single-pass type I membrane protein</topology>
    </subcellularLocation>
</comment>
<evidence type="ECO:0000259" key="16">
    <source>
        <dbReference type="PROSITE" id="PS50104"/>
    </source>
</evidence>
<evidence type="ECO:0000256" key="9">
    <source>
        <dbReference type="ARBA" id="ARBA00022989"/>
    </source>
</evidence>
<dbReference type="PANTHER" id="PTHR24365:SF545">
    <property type="entry name" value="TOLL-LIKE RECEPTOR 12"/>
    <property type="match status" value="1"/>
</dbReference>
<dbReference type="EMBL" id="KB483520">
    <property type="protein sequence ID" value="EMP41769.1"/>
    <property type="molecule type" value="Genomic_DNA"/>
</dbReference>
<evidence type="ECO:0000256" key="5">
    <source>
        <dbReference type="ARBA" id="ARBA00022692"/>
    </source>
</evidence>
<keyword evidence="4" id="KW-0433">Leucine-rich repeat</keyword>
<keyword evidence="7" id="KW-0677">Repeat</keyword>
<gene>
    <name evidence="17" type="ORF">UY3_00978</name>
</gene>
<evidence type="ECO:0000256" key="3">
    <source>
        <dbReference type="ARBA" id="ARBA00022588"/>
    </source>
</evidence>
<dbReference type="GO" id="GO:0006954">
    <property type="term" value="P:inflammatory response"/>
    <property type="evidence" value="ECO:0007669"/>
    <property type="project" value="UniProtKB-KW"/>
</dbReference>
<keyword evidence="12" id="KW-0325">Glycoprotein</keyword>
<evidence type="ECO:0000256" key="8">
    <source>
        <dbReference type="ARBA" id="ARBA00022859"/>
    </source>
</evidence>
<dbReference type="GO" id="GO:0038023">
    <property type="term" value="F:signaling receptor activity"/>
    <property type="evidence" value="ECO:0007669"/>
    <property type="project" value="TreeGrafter"/>
</dbReference>
<dbReference type="InterPro" id="IPR001611">
    <property type="entry name" value="Leu-rich_rpt"/>
</dbReference>
<keyword evidence="6 15" id="KW-0732">Signal</keyword>
<protein>
    <submittedName>
        <fullName evidence="17">Toll-like receptor 13</fullName>
    </submittedName>
</protein>
<feature type="domain" description="TIR" evidence="16">
    <location>
        <begin position="850"/>
        <end position="992"/>
    </location>
</feature>
<dbReference type="Proteomes" id="UP000031443">
    <property type="component" value="Unassembled WGS sequence"/>
</dbReference>
<dbReference type="SMART" id="SM00255">
    <property type="entry name" value="TIR"/>
    <property type="match status" value="1"/>
</dbReference>
<evidence type="ECO:0000256" key="1">
    <source>
        <dbReference type="ARBA" id="ARBA00004479"/>
    </source>
</evidence>
<keyword evidence="11 17" id="KW-0675">Receptor</keyword>